<sequence length="1194" mass="134705">MAEPLSIAGSTVGIVSFGITVCKDLVTFVDHVKDGKSEKSQISSRMDQLANCLGQLQSVVDATKSPDEDIISCADPAINACATALERVREKLPSSSQQSGKGSFSSYVREWKTNLAYPFRRGELLSLKEMVEGFQQNLLVASAALQLAQQQRNHDHVSLELASISRLMIENATSIQDGHTNLRSDIESIGDSFQPVAADMCVIKEHMALLAGSITRMESRLTDTTPDTCTPSSIRKDARRLDQLHRRLASTNSSAVNRHVNKILPCQCRPTTQSRTLYSWEMWSLRPFYIAQETSFEHEKDCLYSAYSEARKNLQLRLSFCTALFRSKVQLNIQLYYGAGMFGVSLPLRIHRIVPESSPAFSLISNLHNDIKIPYVGEVYISRLREFFEKRDASPHDRLNDGQTLLNALCMEVWKVWFLSPYSAVLPGGRTLGEAPIIDLIPFLLKVMGDTALELSDRGIGLIPATPSHHALNTELFQPEYSPYRATMKQLIQYGIFEENSFCNDFVFSMLTKSLKGLRDVISRNPDLFDHTSGYSYNGLVAMTALGWRDGCQVLLETGVSYSGKDDDLEDRLGELLYNAVLSEDTNVVQFWLEKRRILEHQGLSPNSIIETVLSRSIPSINILIILVKELVEQRRRLKSLAKINLRNNKDFFREDRELDANARTIFDVLVQQCVDVTTCLRPVLQSVYHTFRPHVGVAEHLYKAGFRDVKASDFDQISGAIPPLMWNAAAIEEYSDEEFPDAFAICEWLISKGAELTETWPDSNTSAWKLLSYQAARWILRSLGLDLDEFERFNPTSKEAIILQLLSNAHVDGCICACSRHGCSALSSFIRGAIERKYGWVGNRTLIFILASWVAPVVRSHRRLATDFLRALTFWQLGIRHKCCNIAPLAEGDGPFSGLKGPYSRSKRWLPGSRSWLLGSKSWVLGSKDLYGSSVEFTHEVSLAPRYDSAQLEEIMEEDQHLVDRLEDLMTLFEAAYNRLDQDILDFVMGFWSERMLQELQEQAMIDIQKYGDGRKQLGIGQVIFDPSETGLIGKVDLDDRLEDFGRNLNPGSVTSYLVFLRRTSRIKPLSARMLGRRYPESQHQRVCNLRKKYADSSCDTKISKSVRVSCISAYLWHEAQFATKRSLAPAIWRGYLLRFSTKPLITSFVRFSAVLYAHLRPDTAFYSTVGDGGNGIAIDSDVIWVQICSFCP</sequence>
<keyword evidence="4" id="KW-1185">Reference proteome</keyword>
<organism evidence="3 4">
    <name type="scientific">Endocarpon pusillum (strain Z07020 / HMAS-L-300199)</name>
    <name type="common">Lichen-forming fungus</name>
    <dbReference type="NCBI Taxonomy" id="1263415"/>
    <lineage>
        <taxon>Eukaryota</taxon>
        <taxon>Fungi</taxon>
        <taxon>Dikarya</taxon>
        <taxon>Ascomycota</taxon>
        <taxon>Pezizomycotina</taxon>
        <taxon>Eurotiomycetes</taxon>
        <taxon>Chaetothyriomycetidae</taxon>
        <taxon>Verrucariales</taxon>
        <taxon>Verrucariaceae</taxon>
        <taxon>Endocarpon</taxon>
    </lineage>
</organism>
<dbReference type="EMBL" id="KE721276">
    <property type="protein sequence ID" value="ERF70973.1"/>
    <property type="molecule type" value="Genomic_DNA"/>
</dbReference>
<protein>
    <recommendedName>
        <fullName evidence="2">Azaphilone pigments biosynthesis cluster protein L N-terminal domain-containing protein</fullName>
    </recommendedName>
</protein>
<keyword evidence="1" id="KW-0175">Coiled coil</keyword>
<dbReference type="OMA" id="SAYLWHE"/>
<evidence type="ECO:0000313" key="3">
    <source>
        <dbReference type="EMBL" id="ERF70973.1"/>
    </source>
</evidence>
<name>U1GFT4_ENDPU</name>
<dbReference type="RefSeq" id="XP_007803378.1">
    <property type="nucleotide sequence ID" value="XM_007805187.1"/>
</dbReference>
<feature type="coiled-coil region" evidence="1">
    <location>
        <begin position="950"/>
        <end position="984"/>
    </location>
</feature>
<dbReference type="InterPro" id="IPR031348">
    <property type="entry name" value="PigL_N"/>
</dbReference>
<dbReference type="Proteomes" id="UP000019373">
    <property type="component" value="Unassembled WGS sequence"/>
</dbReference>
<dbReference type="AlphaFoldDB" id="U1GFT4"/>
<dbReference type="HOGENOM" id="CLU_010894_0_0_1"/>
<feature type="domain" description="Azaphilone pigments biosynthesis cluster protein L N-terminal" evidence="2">
    <location>
        <begin position="2"/>
        <end position="156"/>
    </location>
</feature>
<reference evidence="4" key="1">
    <citation type="journal article" date="2014" name="BMC Genomics">
        <title>Genome characteristics reveal the impact of lichenization on lichen-forming fungus Endocarpon pusillum Hedwig (Verrucariales, Ascomycota).</title>
        <authorList>
            <person name="Wang Y.-Y."/>
            <person name="Liu B."/>
            <person name="Zhang X.-Y."/>
            <person name="Zhou Q.-M."/>
            <person name="Zhang T."/>
            <person name="Li H."/>
            <person name="Yu Y.-F."/>
            <person name="Zhang X.-L."/>
            <person name="Hao X.-Y."/>
            <person name="Wang M."/>
            <person name="Wang L."/>
            <person name="Wei J.-C."/>
        </authorList>
    </citation>
    <scope>NUCLEOTIDE SEQUENCE [LARGE SCALE GENOMIC DNA]</scope>
    <source>
        <strain evidence="4">Z07020 / HMAS-L-300199</strain>
    </source>
</reference>
<proteinExistence type="predicted"/>
<dbReference type="eggNOG" id="ENOG502SP6M">
    <property type="taxonomic scope" value="Eukaryota"/>
</dbReference>
<evidence type="ECO:0000256" key="1">
    <source>
        <dbReference type="SAM" id="Coils"/>
    </source>
</evidence>
<accession>U1GFT4</accession>
<gene>
    <name evidence="3" type="ORF">EPUS_09044</name>
</gene>
<evidence type="ECO:0000259" key="2">
    <source>
        <dbReference type="Pfam" id="PF17111"/>
    </source>
</evidence>
<dbReference type="Pfam" id="PF17111">
    <property type="entry name" value="PigL_N"/>
    <property type="match status" value="1"/>
</dbReference>
<dbReference type="OrthoDB" id="4494559at2759"/>
<evidence type="ECO:0000313" key="4">
    <source>
        <dbReference type="Proteomes" id="UP000019373"/>
    </source>
</evidence>
<dbReference type="GeneID" id="19243880"/>